<evidence type="ECO:0000313" key="2">
    <source>
        <dbReference type="EMBL" id="EFF64556.1"/>
    </source>
</evidence>
<name>A0ABN0A4D1_9FIRM</name>
<protein>
    <recommendedName>
        <fullName evidence="4">DUF4845 domain-containing protein</fullName>
    </recommendedName>
</protein>
<proteinExistence type="predicted"/>
<reference evidence="2 3" key="1">
    <citation type="journal article" date="2011" name="J. Bacteriol.">
        <title>Draft Genome Sequence of Turicibacter sanguinis PC909, Isolated from Human Feces.</title>
        <authorList>
            <person name="Cuiv P.O."/>
            <person name="Klaassens E.S."/>
            <person name="Durkin A.S."/>
            <person name="Harkins D.M."/>
            <person name="Foster L."/>
            <person name="McCorrison J."/>
            <person name="Torralba M."/>
            <person name="Nelson K.E."/>
            <person name="Morrison M."/>
        </authorList>
    </citation>
    <scope>NUCLEOTIDE SEQUENCE [LARGE SCALE GENOMIC DNA]</scope>
    <source>
        <strain evidence="2 3">PC909</strain>
    </source>
</reference>
<dbReference type="RefSeq" id="WP_006783890.1">
    <property type="nucleotide sequence ID" value="NZ_ADMN01000035.1"/>
</dbReference>
<feature type="transmembrane region" description="Helical" evidence="1">
    <location>
        <begin position="6"/>
        <end position="28"/>
    </location>
</feature>
<accession>A0ABN0A4D1</accession>
<keyword evidence="3" id="KW-1185">Reference proteome</keyword>
<comment type="caution">
    <text evidence="2">The sequence shown here is derived from an EMBL/GenBank/DDBJ whole genome shotgun (WGS) entry which is preliminary data.</text>
</comment>
<evidence type="ECO:0008006" key="4">
    <source>
        <dbReference type="Google" id="ProtNLM"/>
    </source>
</evidence>
<keyword evidence="1" id="KW-0472">Membrane</keyword>
<gene>
    <name evidence="2" type="ORF">CUW_2517</name>
</gene>
<organism evidence="2 3">
    <name type="scientific">Turicibacter sanguinis PC909</name>
    <dbReference type="NCBI Taxonomy" id="702450"/>
    <lineage>
        <taxon>Bacteria</taxon>
        <taxon>Bacillati</taxon>
        <taxon>Bacillota</taxon>
        <taxon>Erysipelotrichia</taxon>
        <taxon>Erysipelotrichales</taxon>
        <taxon>Turicibacteraceae</taxon>
        <taxon>Turicibacter</taxon>
    </lineage>
</organism>
<dbReference type="EMBL" id="ADMN01000035">
    <property type="protein sequence ID" value="EFF64556.1"/>
    <property type="molecule type" value="Genomic_DNA"/>
</dbReference>
<sequence length="115" mass="12826">MGEKVGFLVGLLPISWLIALALNFFMIYSINIQTYDVKESVVDILEQEGGLTNVAQNRIEQLLSNYGYDINVEVDKEGKQPYGTVINVNVTSTFDQINFTTSQKGSAKTSVIWTK</sequence>
<keyword evidence="1" id="KW-0812">Transmembrane</keyword>
<evidence type="ECO:0000313" key="3">
    <source>
        <dbReference type="Proteomes" id="UP000002938"/>
    </source>
</evidence>
<keyword evidence="1" id="KW-1133">Transmembrane helix</keyword>
<dbReference type="Proteomes" id="UP000002938">
    <property type="component" value="Unassembled WGS sequence"/>
</dbReference>
<evidence type="ECO:0000256" key="1">
    <source>
        <dbReference type="SAM" id="Phobius"/>
    </source>
</evidence>